<dbReference type="PANTHER" id="PTHR36025">
    <property type="entry name" value="DIHYDROOROTATE DEHYDROGENASE (DUF3598)"/>
    <property type="match status" value="1"/>
</dbReference>
<protein>
    <submittedName>
        <fullName evidence="1">Uncharacterized protein</fullName>
    </submittedName>
</protein>
<dbReference type="AlphaFoldDB" id="A0A8X7S6U8"/>
<reference evidence="1 2" key="1">
    <citation type="submission" date="2020-02" db="EMBL/GenBank/DDBJ databases">
        <authorList>
            <person name="Ma Q."/>
            <person name="Huang Y."/>
            <person name="Song X."/>
            <person name="Pei D."/>
        </authorList>
    </citation>
    <scope>NUCLEOTIDE SEQUENCE [LARGE SCALE GENOMIC DNA]</scope>
    <source>
        <strain evidence="1">Sxm20200214</strain>
        <tissue evidence="1">Leaf</tissue>
    </source>
</reference>
<dbReference type="OrthoDB" id="1929023at2759"/>
<evidence type="ECO:0000313" key="2">
    <source>
        <dbReference type="Proteomes" id="UP000886595"/>
    </source>
</evidence>
<dbReference type="PANTHER" id="PTHR36025:SF1">
    <property type="entry name" value="DIHYDROOROTATE DEHYDROGENASE (DUF3598)"/>
    <property type="match status" value="1"/>
</dbReference>
<accession>A0A8X7S6U8</accession>
<evidence type="ECO:0000313" key="1">
    <source>
        <dbReference type="EMBL" id="KAG2298539.1"/>
    </source>
</evidence>
<comment type="caution">
    <text evidence="1">The sequence shown here is derived from an EMBL/GenBank/DDBJ whole genome shotgun (WGS) entry which is preliminary data.</text>
</comment>
<proteinExistence type="predicted"/>
<sequence length="142" mass="16491">MSHKRLRVVHTLEFANGGADIQIMRVGVYEELWASPSNYEDQREELYGVNDGDVRGIFDKNVEFKAGVDINNEETEDMLHGVDDEAVEEKENANPFTSLEEDEHLIHRDEDDIQIENKVTLNPKKKKTKAPYKKFRFQSRLP</sequence>
<gene>
    <name evidence="1" type="ORF">Bca52824_035011</name>
</gene>
<dbReference type="Proteomes" id="UP000886595">
    <property type="component" value="Unassembled WGS sequence"/>
</dbReference>
<keyword evidence="2" id="KW-1185">Reference proteome</keyword>
<organism evidence="1 2">
    <name type="scientific">Brassica carinata</name>
    <name type="common">Ethiopian mustard</name>
    <name type="synonym">Abyssinian cabbage</name>
    <dbReference type="NCBI Taxonomy" id="52824"/>
    <lineage>
        <taxon>Eukaryota</taxon>
        <taxon>Viridiplantae</taxon>
        <taxon>Streptophyta</taxon>
        <taxon>Embryophyta</taxon>
        <taxon>Tracheophyta</taxon>
        <taxon>Spermatophyta</taxon>
        <taxon>Magnoliopsida</taxon>
        <taxon>eudicotyledons</taxon>
        <taxon>Gunneridae</taxon>
        <taxon>Pentapetalae</taxon>
        <taxon>rosids</taxon>
        <taxon>malvids</taxon>
        <taxon>Brassicales</taxon>
        <taxon>Brassicaceae</taxon>
        <taxon>Brassiceae</taxon>
        <taxon>Brassica</taxon>
    </lineage>
</organism>
<name>A0A8X7S6U8_BRACI</name>
<dbReference type="EMBL" id="JAAMPC010000008">
    <property type="protein sequence ID" value="KAG2298539.1"/>
    <property type="molecule type" value="Genomic_DNA"/>
</dbReference>